<evidence type="ECO:0000256" key="8">
    <source>
        <dbReference type="ARBA" id="ARBA00037904"/>
    </source>
</evidence>
<dbReference type="AlphaFoldDB" id="A0A1I5Y0Q8"/>
<comment type="function">
    <text evidence="7">Catalyzes the glycosylation of 4,4'-diaponeurosporenoate, i.e. the esterification of glucose at the C1'' position with the carboxyl group of 4,4'-diaponeurosporenic acid, to form glycosyl-4,4'-diaponeurosporenoate. This is a step in the biosynthesis of staphyloxanthin, an orange pigment present in most staphylococci strains.</text>
</comment>
<evidence type="ECO:0000256" key="5">
    <source>
        <dbReference type="ARBA" id="ARBA00022746"/>
    </source>
</evidence>
<evidence type="ECO:0000256" key="6">
    <source>
        <dbReference type="ARBA" id="ARBA00023136"/>
    </source>
</evidence>
<evidence type="ECO:0000313" key="13">
    <source>
        <dbReference type="EMBL" id="SFQ37567.1"/>
    </source>
</evidence>
<feature type="transmembrane region" description="Helical" evidence="11">
    <location>
        <begin position="6"/>
        <end position="25"/>
    </location>
</feature>
<dbReference type="Proteomes" id="UP000198577">
    <property type="component" value="Unassembled WGS sequence"/>
</dbReference>
<dbReference type="CDD" id="cd00761">
    <property type="entry name" value="Glyco_tranf_GTA_type"/>
    <property type="match status" value="1"/>
</dbReference>
<dbReference type="Pfam" id="PF00535">
    <property type="entry name" value="Glycos_transf_2"/>
    <property type="match status" value="1"/>
</dbReference>
<protein>
    <recommendedName>
        <fullName evidence="10">4,4'-diaponeurosporenoate glycosyltransferase</fullName>
    </recommendedName>
</protein>
<keyword evidence="2" id="KW-1003">Cell membrane</keyword>
<evidence type="ECO:0000256" key="11">
    <source>
        <dbReference type="SAM" id="Phobius"/>
    </source>
</evidence>
<evidence type="ECO:0000256" key="7">
    <source>
        <dbReference type="ARBA" id="ARBA00037281"/>
    </source>
</evidence>
<proteinExistence type="inferred from homology"/>
<dbReference type="PANTHER" id="PTHR43646:SF2">
    <property type="entry name" value="GLYCOSYLTRANSFERASE 2-LIKE DOMAIN-CONTAINING PROTEIN"/>
    <property type="match status" value="1"/>
</dbReference>
<keyword evidence="14" id="KW-1185">Reference proteome</keyword>
<feature type="transmembrane region" description="Helical" evidence="11">
    <location>
        <begin position="326"/>
        <end position="344"/>
    </location>
</feature>
<evidence type="ECO:0000256" key="3">
    <source>
        <dbReference type="ARBA" id="ARBA00022676"/>
    </source>
</evidence>
<evidence type="ECO:0000313" key="14">
    <source>
        <dbReference type="Proteomes" id="UP000198577"/>
    </source>
</evidence>
<dbReference type="STRING" id="937334.SAMN05444406_13316"/>
<evidence type="ECO:0000256" key="4">
    <source>
        <dbReference type="ARBA" id="ARBA00022679"/>
    </source>
</evidence>
<dbReference type="InterPro" id="IPR001173">
    <property type="entry name" value="Glyco_trans_2-like"/>
</dbReference>
<dbReference type="PANTHER" id="PTHR43646">
    <property type="entry name" value="GLYCOSYLTRANSFERASE"/>
    <property type="match status" value="1"/>
</dbReference>
<dbReference type="InterPro" id="IPR029044">
    <property type="entry name" value="Nucleotide-diphossugar_trans"/>
</dbReference>
<dbReference type="EMBL" id="FOXR01000033">
    <property type="protein sequence ID" value="SFQ37567.1"/>
    <property type="molecule type" value="Genomic_DNA"/>
</dbReference>
<comment type="subcellular location">
    <subcellularLocation>
        <location evidence="1">Cell membrane</location>
    </subcellularLocation>
</comment>
<evidence type="ECO:0000256" key="9">
    <source>
        <dbReference type="ARBA" id="ARBA00038120"/>
    </source>
</evidence>
<evidence type="ECO:0000256" key="1">
    <source>
        <dbReference type="ARBA" id="ARBA00004236"/>
    </source>
</evidence>
<evidence type="ECO:0000256" key="10">
    <source>
        <dbReference type="ARBA" id="ARBA00040345"/>
    </source>
</evidence>
<evidence type="ECO:0000259" key="12">
    <source>
        <dbReference type="Pfam" id="PF00535"/>
    </source>
</evidence>
<keyword evidence="11" id="KW-0812">Transmembrane</keyword>
<keyword evidence="3" id="KW-0328">Glycosyltransferase</keyword>
<keyword evidence="11" id="KW-1133">Transmembrane helix</keyword>
<reference evidence="13 14" key="1">
    <citation type="submission" date="2016-10" db="EMBL/GenBank/DDBJ databases">
        <authorList>
            <person name="de Groot N.N."/>
        </authorList>
    </citation>
    <scope>NUCLEOTIDE SEQUENCE [LARGE SCALE GENOMIC DNA]</scope>
    <source>
        <strain evidence="13 14">DSM 20678</strain>
    </source>
</reference>
<dbReference type="RefSeq" id="WP_092282700.1">
    <property type="nucleotide sequence ID" value="NZ_FOXR01000033.1"/>
</dbReference>
<dbReference type="GO" id="GO:0005886">
    <property type="term" value="C:plasma membrane"/>
    <property type="evidence" value="ECO:0007669"/>
    <property type="project" value="UniProtKB-SubCell"/>
</dbReference>
<evidence type="ECO:0000256" key="2">
    <source>
        <dbReference type="ARBA" id="ARBA00022475"/>
    </source>
</evidence>
<dbReference type="SUPFAM" id="SSF53448">
    <property type="entry name" value="Nucleotide-diphospho-sugar transferases"/>
    <property type="match status" value="1"/>
</dbReference>
<feature type="domain" description="Glycosyltransferase 2-like" evidence="12">
    <location>
        <begin position="37"/>
        <end position="199"/>
    </location>
</feature>
<organism evidence="13 14">
    <name type="scientific">Caldicoprobacter faecalis</name>
    <dbReference type="NCBI Taxonomy" id="937334"/>
    <lineage>
        <taxon>Bacteria</taxon>
        <taxon>Bacillati</taxon>
        <taxon>Bacillota</taxon>
        <taxon>Clostridia</taxon>
        <taxon>Caldicoprobacterales</taxon>
        <taxon>Caldicoprobacteraceae</taxon>
        <taxon>Caldicoprobacter</taxon>
    </lineage>
</organism>
<accession>A0A1I5Y0Q8</accession>
<sequence length="367" mass="42106">MNILMLFVIGCISGFVLFAKVCLVNNDKPLERKYRVSVIIPARNEEKNLPFLLESLKKQTYKPDEVIVVDDFSSDRTGEIARQYGVKLIQNAQLPDGWTGKNWAVWNGFLNSSGDLLIFLDADVRLAPHALEALIKTRERYGGAISVVPYHRPEKFYEKLSLIPYLLGVFAFTSPFERKSSVKSLYGSCIVVTREDYKKINGHYGVRHEVMDDMTLGKRFSEAGINVENFIGYDLVSFRMYPNGIKNEIEGFSKSAVLGMVNLSRSTVALIALWFIGIFLSGFMTPFLLVARHPWMWPFLLGYIIYTLQITYFLKYTGAYGKIMPVVHFLSLAFFILIMVYSMYQVSFKGCVYWKGRQIEVRTRRDL</sequence>
<keyword evidence="4 13" id="KW-0808">Transferase</keyword>
<dbReference type="GO" id="GO:0016757">
    <property type="term" value="F:glycosyltransferase activity"/>
    <property type="evidence" value="ECO:0007669"/>
    <property type="project" value="UniProtKB-KW"/>
</dbReference>
<dbReference type="OrthoDB" id="9768769at2"/>
<keyword evidence="6 11" id="KW-0472">Membrane</keyword>
<dbReference type="GO" id="GO:0016117">
    <property type="term" value="P:carotenoid biosynthetic process"/>
    <property type="evidence" value="ECO:0007669"/>
    <property type="project" value="UniProtKB-KW"/>
</dbReference>
<keyword evidence="5" id="KW-0125">Carotenoid biosynthesis</keyword>
<feature type="transmembrane region" description="Helical" evidence="11">
    <location>
        <begin position="295"/>
        <end position="314"/>
    </location>
</feature>
<gene>
    <name evidence="13" type="ORF">SAMN05444406_13316</name>
</gene>
<comment type="pathway">
    <text evidence="8">Carotenoid biosynthesis; staphyloxanthin biosynthesis; staphyloxanthin from farnesyl diphosphate: step 4/5.</text>
</comment>
<dbReference type="Gene3D" id="3.90.550.10">
    <property type="entry name" value="Spore Coat Polysaccharide Biosynthesis Protein SpsA, Chain A"/>
    <property type="match status" value="1"/>
</dbReference>
<name>A0A1I5Y0Q8_9FIRM</name>
<feature type="transmembrane region" description="Helical" evidence="11">
    <location>
        <begin position="268"/>
        <end position="289"/>
    </location>
</feature>
<comment type="similarity">
    <text evidence="9">Belongs to the glycosyltransferase 2 family. CrtQ subfamily.</text>
</comment>